<evidence type="ECO:0000313" key="3">
    <source>
        <dbReference type="Proteomes" id="UP000051952"/>
    </source>
</evidence>
<feature type="region of interest" description="Disordered" evidence="1">
    <location>
        <begin position="375"/>
        <end position="496"/>
    </location>
</feature>
<gene>
    <name evidence="2" type="ORF">BSAL_56225</name>
</gene>
<feature type="region of interest" description="Disordered" evidence="1">
    <location>
        <begin position="235"/>
        <end position="273"/>
    </location>
</feature>
<evidence type="ECO:0000256" key="1">
    <source>
        <dbReference type="SAM" id="MobiDB-lite"/>
    </source>
</evidence>
<dbReference type="Proteomes" id="UP000051952">
    <property type="component" value="Unassembled WGS sequence"/>
</dbReference>
<feature type="compositionally biased region" description="Basic and acidic residues" evidence="1">
    <location>
        <begin position="409"/>
        <end position="427"/>
    </location>
</feature>
<accession>A0A0S4IR91</accession>
<dbReference type="VEuPathDB" id="TriTrypDB:BSAL_56225"/>
<reference evidence="3" key="1">
    <citation type="submission" date="2015-09" db="EMBL/GenBank/DDBJ databases">
        <authorList>
            <consortium name="Pathogen Informatics"/>
        </authorList>
    </citation>
    <scope>NUCLEOTIDE SEQUENCE [LARGE SCALE GENOMIC DNA]</scope>
    <source>
        <strain evidence="3">Lake Konstanz</strain>
    </source>
</reference>
<dbReference type="EMBL" id="CYKH01000189">
    <property type="protein sequence ID" value="CUE77088.1"/>
    <property type="molecule type" value="Genomic_DNA"/>
</dbReference>
<feature type="compositionally biased region" description="Low complexity" evidence="1">
    <location>
        <begin position="236"/>
        <end position="252"/>
    </location>
</feature>
<sequence length="496" mass="52096">LVGEDMGCCVSVAGKPVGSPTAPKHINIGFNEETNEYDEEEYEPPKKQKVSVALWIDAFNSHLNNGTLDLVSNANGPLASGSFSAAPTNLSMTSSAVTTILGGGGGAAVGGQRSHEFTAVGTVVVPASRKLSNNTSTGDIPPTTGDATLAAQLQQQRQQQHRESGGSGGAGAIAAQVLSASTIGANLLAAAATEYVRTQFGALAVVNPQRPMPQPTVVVGEAGSMSSSANRVSYHSSNAATRGAGGTSRASTPRNVNPLVAGSWRTGDDDDDVEDDGDLYGTGGGGQRVGGPVKSPLFGNVGGLPRSPRAEYLEGASLRGSLGAYSQRSNTTTNLLAVDEMLRLRTVRPTSSNPASGVAGGPCVELDRRREELEDFGDEEYEQEGWKPKGSLNDDEEEEEASDEIQENPTKEKTKKSDEESPKKISSSDEAVTPTRKSCSEDDDDEDEEDEVTRKWGKQLQKGKGDAGVEVAVATNHNNKKKTQPSSRRWETQASF</sequence>
<proteinExistence type="predicted"/>
<protein>
    <submittedName>
        <fullName evidence="2">Uncharacterized protein</fullName>
    </submittedName>
</protein>
<feature type="compositionally biased region" description="Polar residues" evidence="1">
    <location>
        <begin position="484"/>
        <end position="496"/>
    </location>
</feature>
<feature type="compositionally biased region" description="Acidic residues" evidence="1">
    <location>
        <begin position="441"/>
        <end position="451"/>
    </location>
</feature>
<feature type="region of interest" description="Disordered" evidence="1">
    <location>
        <begin position="151"/>
        <end position="170"/>
    </location>
</feature>
<keyword evidence="3" id="KW-1185">Reference proteome</keyword>
<dbReference type="AlphaFoldDB" id="A0A0S4IR91"/>
<feature type="compositionally biased region" description="Acidic residues" evidence="1">
    <location>
        <begin position="393"/>
        <end position="406"/>
    </location>
</feature>
<name>A0A0S4IR91_BODSA</name>
<evidence type="ECO:0000313" key="2">
    <source>
        <dbReference type="EMBL" id="CUE77088.1"/>
    </source>
</evidence>
<organism evidence="2 3">
    <name type="scientific">Bodo saltans</name>
    <name type="common">Flagellated protozoan</name>
    <dbReference type="NCBI Taxonomy" id="75058"/>
    <lineage>
        <taxon>Eukaryota</taxon>
        <taxon>Discoba</taxon>
        <taxon>Euglenozoa</taxon>
        <taxon>Kinetoplastea</taxon>
        <taxon>Metakinetoplastina</taxon>
        <taxon>Eubodonida</taxon>
        <taxon>Bodonidae</taxon>
        <taxon>Bodo</taxon>
    </lineage>
</organism>
<feature type="non-terminal residue" evidence="2">
    <location>
        <position position="1"/>
    </location>
</feature>